<dbReference type="EMBL" id="CAJNOK010004877">
    <property type="protein sequence ID" value="CAF0953012.1"/>
    <property type="molecule type" value="Genomic_DNA"/>
</dbReference>
<evidence type="ECO:0000313" key="1">
    <source>
        <dbReference type="EMBL" id="CAF0953012.1"/>
    </source>
</evidence>
<reference evidence="1" key="1">
    <citation type="submission" date="2021-02" db="EMBL/GenBank/DDBJ databases">
        <authorList>
            <person name="Nowell W R."/>
        </authorList>
    </citation>
    <scope>NUCLEOTIDE SEQUENCE</scope>
</reference>
<dbReference type="EMBL" id="CAJOBA010004882">
    <property type="protein sequence ID" value="CAF3726595.1"/>
    <property type="molecule type" value="Genomic_DNA"/>
</dbReference>
<evidence type="ECO:0000313" key="2">
    <source>
        <dbReference type="EMBL" id="CAF3726595.1"/>
    </source>
</evidence>
<comment type="caution">
    <text evidence="1">The sequence shown here is derived from an EMBL/GenBank/DDBJ whole genome shotgun (WGS) entry which is preliminary data.</text>
</comment>
<accession>A0A8S2DFE1</accession>
<evidence type="ECO:0000313" key="3">
    <source>
        <dbReference type="Proteomes" id="UP000677228"/>
    </source>
</evidence>
<proteinExistence type="predicted"/>
<sequence>MSFRITSTIPTGFNTHLTSLKLQRCSINNFYILLQHLPMLKSFTFEETLEENEILISSSDQHLSLIELNFIIHYLSFKGLKNILLYKLPKLEKFTISTDGLSCVEKNFILLKHWYELLNDHRSLNKFQCDISVIFLVEYKYRMTIEEQEQQLNILVNNKYSIKCEYYNDSVCRRLYTE</sequence>
<name>A0A8S2DFE1_9BILA</name>
<gene>
    <name evidence="1" type="ORF">OVA965_LOCUS12238</name>
    <name evidence="2" type="ORF">TMI583_LOCUS12242</name>
</gene>
<protein>
    <submittedName>
        <fullName evidence="1">Uncharacterized protein</fullName>
    </submittedName>
</protein>
<organism evidence="1 3">
    <name type="scientific">Didymodactylos carnosus</name>
    <dbReference type="NCBI Taxonomy" id="1234261"/>
    <lineage>
        <taxon>Eukaryota</taxon>
        <taxon>Metazoa</taxon>
        <taxon>Spiralia</taxon>
        <taxon>Gnathifera</taxon>
        <taxon>Rotifera</taxon>
        <taxon>Eurotatoria</taxon>
        <taxon>Bdelloidea</taxon>
        <taxon>Philodinida</taxon>
        <taxon>Philodinidae</taxon>
        <taxon>Didymodactylos</taxon>
    </lineage>
</organism>
<dbReference type="Proteomes" id="UP000682733">
    <property type="component" value="Unassembled WGS sequence"/>
</dbReference>
<dbReference type="AlphaFoldDB" id="A0A8S2DFE1"/>
<dbReference type="Proteomes" id="UP000677228">
    <property type="component" value="Unassembled WGS sequence"/>
</dbReference>